<evidence type="ECO:0000313" key="3">
    <source>
        <dbReference type="EMBL" id="KAA8499164.1"/>
    </source>
</evidence>
<reference evidence="4" key="1">
    <citation type="journal article" date="2019" name="Nat. Commun.">
        <title>Expansion of phycobilisome linker gene families in mesophilic red algae.</title>
        <authorList>
            <person name="Lee J."/>
            <person name="Kim D."/>
            <person name="Bhattacharya D."/>
            <person name="Yoon H.S."/>
        </authorList>
    </citation>
    <scope>NUCLEOTIDE SEQUENCE [LARGE SCALE GENOMIC DNA]</scope>
    <source>
        <strain evidence="4">CCMP 1328</strain>
    </source>
</reference>
<feature type="coiled-coil region" evidence="1">
    <location>
        <begin position="113"/>
        <end position="140"/>
    </location>
</feature>
<proteinExistence type="predicted"/>
<feature type="compositionally biased region" description="Basic and acidic residues" evidence="2">
    <location>
        <begin position="57"/>
        <end position="83"/>
    </location>
</feature>
<feature type="region of interest" description="Disordered" evidence="2">
    <location>
        <begin position="1"/>
        <end position="97"/>
    </location>
</feature>
<evidence type="ECO:0000256" key="2">
    <source>
        <dbReference type="SAM" id="MobiDB-lite"/>
    </source>
</evidence>
<accession>A0A5J4Z824</accession>
<dbReference type="Proteomes" id="UP000324585">
    <property type="component" value="Unassembled WGS sequence"/>
</dbReference>
<keyword evidence="1" id="KW-0175">Coiled coil</keyword>
<evidence type="ECO:0000313" key="4">
    <source>
        <dbReference type="Proteomes" id="UP000324585"/>
    </source>
</evidence>
<sequence>MVTTRRGARTPGKEGEGSGARAVRPKVRARAEQDDAEDSLDGGRSESDSDASAPEEVGTREAGRAVLREAERRRAAEAHVKQETKKRRREGQESYVRQATAARALALDRAALAKVEERDRQRTRERAERAQALVQAQKAKKHAQVGIPARNVLPNGTTLLHLGHAPMASLGLGNGTTGAVSFAKGWNITGTPSRTVTWMRVSAQSAYAKKFPQRTNPQRSGFIK</sequence>
<dbReference type="EMBL" id="VRMN01000001">
    <property type="protein sequence ID" value="KAA8499164.1"/>
    <property type="molecule type" value="Genomic_DNA"/>
</dbReference>
<name>A0A5J4Z824_PORPP</name>
<dbReference type="AlphaFoldDB" id="A0A5J4Z824"/>
<protein>
    <submittedName>
        <fullName evidence="3">Uncharacterized protein</fullName>
    </submittedName>
</protein>
<gene>
    <name evidence="3" type="ORF">FVE85_6749</name>
</gene>
<comment type="caution">
    <text evidence="3">The sequence shown here is derived from an EMBL/GenBank/DDBJ whole genome shotgun (WGS) entry which is preliminary data.</text>
</comment>
<evidence type="ECO:0000256" key="1">
    <source>
        <dbReference type="SAM" id="Coils"/>
    </source>
</evidence>
<keyword evidence="4" id="KW-1185">Reference proteome</keyword>
<organism evidence="3 4">
    <name type="scientific">Porphyridium purpureum</name>
    <name type="common">Red alga</name>
    <name type="synonym">Porphyridium cruentum</name>
    <dbReference type="NCBI Taxonomy" id="35688"/>
    <lineage>
        <taxon>Eukaryota</taxon>
        <taxon>Rhodophyta</taxon>
        <taxon>Bangiophyceae</taxon>
        <taxon>Porphyridiales</taxon>
        <taxon>Porphyridiaceae</taxon>
        <taxon>Porphyridium</taxon>
    </lineage>
</organism>